<dbReference type="RefSeq" id="WP_377772966.1">
    <property type="nucleotide sequence ID" value="NZ_JBHUOQ010000001.1"/>
</dbReference>
<dbReference type="Pfam" id="PF00239">
    <property type="entry name" value="Resolvase"/>
    <property type="match status" value="1"/>
</dbReference>
<dbReference type="EMBL" id="JBHUOQ010000001">
    <property type="protein sequence ID" value="MFD2830234.1"/>
    <property type="molecule type" value="Genomic_DNA"/>
</dbReference>
<gene>
    <name evidence="8" type="ORF">ACFSX4_07090</name>
</gene>
<organism evidence="8 9">
    <name type="scientific">Corticicoccus populi</name>
    <dbReference type="NCBI Taxonomy" id="1812821"/>
    <lineage>
        <taxon>Bacteria</taxon>
        <taxon>Bacillati</taxon>
        <taxon>Bacillota</taxon>
        <taxon>Bacilli</taxon>
        <taxon>Bacillales</taxon>
        <taxon>Staphylococcaceae</taxon>
        <taxon>Corticicoccus</taxon>
    </lineage>
</organism>
<feature type="active site" description="O-(5'-phospho-DNA)-serine intermediate" evidence="5">
    <location>
        <position position="9"/>
    </location>
</feature>
<dbReference type="CDD" id="cd03768">
    <property type="entry name" value="SR_ResInv"/>
    <property type="match status" value="1"/>
</dbReference>
<dbReference type="Gene3D" id="3.40.50.1390">
    <property type="entry name" value="Resolvase, N-terminal catalytic domain"/>
    <property type="match status" value="1"/>
</dbReference>
<dbReference type="PROSITE" id="PS00397">
    <property type="entry name" value="RECOMBINASES_1"/>
    <property type="match status" value="1"/>
</dbReference>
<dbReference type="InterPro" id="IPR036162">
    <property type="entry name" value="Resolvase-like_N_sf"/>
</dbReference>
<evidence type="ECO:0000313" key="9">
    <source>
        <dbReference type="Proteomes" id="UP001597519"/>
    </source>
</evidence>
<evidence type="ECO:0000256" key="1">
    <source>
        <dbReference type="ARBA" id="ARBA00009913"/>
    </source>
</evidence>
<evidence type="ECO:0000256" key="2">
    <source>
        <dbReference type="ARBA" id="ARBA00022908"/>
    </source>
</evidence>
<dbReference type="InterPro" id="IPR050639">
    <property type="entry name" value="SSR_resolvase"/>
</dbReference>
<dbReference type="InterPro" id="IPR006118">
    <property type="entry name" value="Recombinase_CS"/>
</dbReference>
<comment type="similarity">
    <text evidence="1">Belongs to the site-specific recombinase resolvase family.</text>
</comment>
<protein>
    <submittedName>
        <fullName evidence="8">Recombinase family protein</fullName>
    </submittedName>
</protein>
<feature type="region of interest" description="Disordered" evidence="6">
    <location>
        <begin position="132"/>
        <end position="152"/>
    </location>
</feature>
<dbReference type="InterPro" id="IPR006119">
    <property type="entry name" value="Resolv_N"/>
</dbReference>
<dbReference type="PANTHER" id="PTHR30461:SF26">
    <property type="entry name" value="RESOLVASE HOMOLOG YNEB"/>
    <property type="match status" value="1"/>
</dbReference>
<evidence type="ECO:0000259" key="7">
    <source>
        <dbReference type="PROSITE" id="PS51736"/>
    </source>
</evidence>
<keyword evidence="9" id="KW-1185">Reference proteome</keyword>
<keyword evidence="2" id="KW-0229">DNA integration</keyword>
<comment type="caution">
    <text evidence="8">The sequence shown here is derived from an EMBL/GenBank/DDBJ whole genome shotgun (WGS) entry which is preliminary data.</text>
</comment>
<evidence type="ECO:0000256" key="4">
    <source>
        <dbReference type="ARBA" id="ARBA00023172"/>
    </source>
</evidence>
<proteinExistence type="inferred from homology"/>
<dbReference type="PROSITE" id="PS51736">
    <property type="entry name" value="RECOMBINASES_3"/>
    <property type="match status" value="1"/>
</dbReference>
<keyword evidence="4" id="KW-0233">DNA recombination</keyword>
<evidence type="ECO:0000256" key="5">
    <source>
        <dbReference type="PROSITE-ProRule" id="PRU10137"/>
    </source>
</evidence>
<keyword evidence="3" id="KW-0238">DNA-binding</keyword>
<dbReference type="PANTHER" id="PTHR30461">
    <property type="entry name" value="DNA-INVERTASE FROM LAMBDOID PROPHAGE"/>
    <property type="match status" value="1"/>
</dbReference>
<reference evidence="9" key="1">
    <citation type="journal article" date="2019" name="Int. J. Syst. Evol. Microbiol.">
        <title>The Global Catalogue of Microorganisms (GCM) 10K type strain sequencing project: providing services to taxonomists for standard genome sequencing and annotation.</title>
        <authorList>
            <consortium name="The Broad Institute Genomics Platform"/>
            <consortium name="The Broad Institute Genome Sequencing Center for Infectious Disease"/>
            <person name="Wu L."/>
            <person name="Ma J."/>
        </authorList>
    </citation>
    <scope>NUCLEOTIDE SEQUENCE [LARGE SCALE GENOMIC DNA]</scope>
    <source>
        <strain evidence="9">KCTC 33575</strain>
    </source>
</reference>
<dbReference type="SMART" id="SM00857">
    <property type="entry name" value="Resolvase"/>
    <property type="match status" value="1"/>
</dbReference>
<evidence type="ECO:0000256" key="3">
    <source>
        <dbReference type="ARBA" id="ARBA00023125"/>
    </source>
</evidence>
<evidence type="ECO:0000313" key="8">
    <source>
        <dbReference type="EMBL" id="MFD2830234.1"/>
    </source>
</evidence>
<name>A0ABW5WXS8_9STAP</name>
<feature type="domain" description="Resolvase/invertase-type recombinase catalytic" evidence="7">
    <location>
        <begin position="1"/>
        <end position="141"/>
    </location>
</feature>
<accession>A0ABW5WXS8</accession>
<dbReference type="Proteomes" id="UP001597519">
    <property type="component" value="Unassembled WGS sequence"/>
</dbReference>
<sequence length="203" mass="22855">MNIGYARVSTTGQSLDSQIQQLQDNNVDMDNIYQEKVTGTSTAQRLQLEAMIKHTRSGDKVYITKIDRLARSIMDLNKIVSALNGKGVSVCFIQDNLTFETGNNSPMNALIFNMLGSFAQFERDLIIQRTSEGRERAKKQGKHLGRPSQPKEKISRAVSLFNDRENNGLSVKDIVDMTGVPRATLYREVKKIKNVDVNKSFLK</sequence>
<evidence type="ECO:0000256" key="6">
    <source>
        <dbReference type="SAM" id="MobiDB-lite"/>
    </source>
</evidence>
<dbReference type="SUPFAM" id="SSF53041">
    <property type="entry name" value="Resolvase-like"/>
    <property type="match status" value="1"/>
</dbReference>
<feature type="compositionally biased region" description="Basic residues" evidence="6">
    <location>
        <begin position="136"/>
        <end position="145"/>
    </location>
</feature>
<dbReference type="Gene3D" id="1.10.10.60">
    <property type="entry name" value="Homeodomain-like"/>
    <property type="match status" value="1"/>
</dbReference>